<gene>
    <name evidence="1" type="ORF">S01H4_32392</name>
</gene>
<protein>
    <submittedName>
        <fullName evidence="1">Uncharacterized protein</fullName>
    </submittedName>
</protein>
<organism evidence="1">
    <name type="scientific">marine sediment metagenome</name>
    <dbReference type="NCBI Taxonomy" id="412755"/>
    <lineage>
        <taxon>unclassified sequences</taxon>
        <taxon>metagenomes</taxon>
        <taxon>ecological metagenomes</taxon>
    </lineage>
</organism>
<name>X1AYI7_9ZZZZ</name>
<evidence type="ECO:0000313" key="1">
    <source>
        <dbReference type="EMBL" id="GAG87840.1"/>
    </source>
</evidence>
<feature type="non-terminal residue" evidence="1">
    <location>
        <position position="1"/>
    </location>
</feature>
<comment type="caution">
    <text evidence="1">The sequence shown here is derived from an EMBL/GenBank/DDBJ whole genome shotgun (WGS) entry which is preliminary data.</text>
</comment>
<dbReference type="EMBL" id="BART01016927">
    <property type="protein sequence ID" value="GAG87840.1"/>
    <property type="molecule type" value="Genomic_DNA"/>
</dbReference>
<dbReference type="AlphaFoldDB" id="X1AYI7"/>
<accession>X1AYI7</accession>
<sequence>ACQFIKENNVSGKMFNYWTEGGFIAWGQGPDPNTGKTPLRLFMDGRAQAAYNYRAYQGWSALMFGGQIVREATIRKRKLTVKDYDKIAKWLDEELTKDKVWVVLMPANQFNKPFVKAIEHHSKWQLVFLNDKQKLFIDTRTPQGKKLFDGIANGKTIYPDEYHRKLILAHNLFFFATNDAAKSQGVELAIQAFDMVPSRTPLQMIKRYYDRNPALRARILEFFQGCFDEFIRNRKQYNAQHGIHHRIIAALMATDHLQPMAAREKDTEKIDYYKQLRKELSDQLKSFRDKRW</sequence>
<proteinExistence type="predicted"/>
<reference evidence="1" key="1">
    <citation type="journal article" date="2014" name="Front. Microbiol.">
        <title>High frequency of phylogenetically diverse reductive dehalogenase-homologous genes in deep subseafloor sedimentary metagenomes.</title>
        <authorList>
            <person name="Kawai M."/>
            <person name="Futagami T."/>
            <person name="Toyoda A."/>
            <person name="Takaki Y."/>
            <person name="Nishi S."/>
            <person name="Hori S."/>
            <person name="Arai W."/>
            <person name="Tsubouchi T."/>
            <person name="Morono Y."/>
            <person name="Uchiyama I."/>
            <person name="Ito T."/>
            <person name="Fujiyama A."/>
            <person name="Inagaki F."/>
            <person name="Takami H."/>
        </authorList>
    </citation>
    <scope>NUCLEOTIDE SEQUENCE</scope>
    <source>
        <strain evidence="1">Expedition CK06-06</strain>
    </source>
</reference>